<feature type="transmembrane region" description="Helical" evidence="7">
    <location>
        <begin position="326"/>
        <end position="350"/>
    </location>
</feature>
<dbReference type="GO" id="GO:0005886">
    <property type="term" value="C:plasma membrane"/>
    <property type="evidence" value="ECO:0007669"/>
    <property type="project" value="UniProtKB-SubCell"/>
</dbReference>
<evidence type="ECO:0000313" key="10">
    <source>
        <dbReference type="EMBL" id="HGI30659.1"/>
    </source>
</evidence>
<proteinExistence type="inferred from homology"/>
<feature type="transmembrane region" description="Helical" evidence="7">
    <location>
        <begin position="281"/>
        <end position="306"/>
    </location>
</feature>
<evidence type="ECO:0000259" key="8">
    <source>
        <dbReference type="Pfam" id="PF02687"/>
    </source>
</evidence>
<evidence type="ECO:0000259" key="9">
    <source>
        <dbReference type="Pfam" id="PF12704"/>
    </source>
</evidence>
<dbReference type="AlphaFoldDB" id="A0A7V4DE51"/>
<keyword evidence="4 7" id="KW-1133">Transmembrane helix</keyword>
<feature type="transmembrane region" description="Helical" evidence="7">
    <location>
        <begin position="21"/>
        <end position="42"/>
    </location>
</feature>
<dbReference type="InterPro" id="IPR025857">
    <property type="entry name" value="MacB_PCD"/>
</dbReference>
<feature type="domain" description="MacB-like periplasmic core" evidence="9">
    <location>
        <begin position="21"/>
        <end position="246"/>
    </location>
</feature>
<protein>
    <submittedName>
        <fullName evidence="10">FtsX-like permease family protein</fullName>
    </submittedName>
</protein>
<dbReference type="Pfam" id="PF02687">
    <property type="entry name" value="FtsX"/>
    <property type="match status" value="1"/>
</dbReference>
<organism evidence="10">
    <name type="scientific">Candidatus Caldatribacterium californiense</name>
    <dbReference type="NCBI Taxonomy" id="1454726"/>
    <lineage>
        <taxon>Bacteria</taxon>
        <taxon>Pseudomonadati</taxon>
        <taxon>Atribacterota</taxon>
        <taxon>Atribacteria</taxon>
        <taxon>Atribacterales</taxon>
        <taxon>Candidatus Caldatribacteriaceae</taxon>
        <taxon>Candidatus Caldatribacterium</taxon>
    </lineage>
</organism>
<evidence type="ECO:0000256" key="2">
    <source>
        <dbReference type="ARBA" id="ARBA00022475"/>
    </source>
</evidence>
<comment type="similarity">
    <text evidence="6">Belongs to the ABC-4 integral membrane protein family.</text>
</comment>
<evidence type="ECO:0000256" key="3">
    <source>
        <dbReference type="ARBA" id="ARBA00022692"/>
    </source>
</evidence>
<reference evidence="10" key="1">
    <citation type="journal article" date="2020" name="mSystems">
        <title>Genome- and Community-Level Interaction Insights into Carbon Utilization and Element Cycling Functions of Hydrothermarchaeota in Hydrothermal Sediment.</title>
        <authorList>
            <person name="Zhou Z."/>
            <person name="Liu Y."/>
            <person name="Xu W."/>
            <person name="Pan J."/>
            <person name="Luo Z.H."/>
            <person name="Li M."/>
        </authorList>
    </citation>
    <scope>NUCLEOTIDE SEQUENCE [LARGE SCALE GENOMIC DNA]</scope>
    <source>
        <strain evidence="10">SpSt-747</strain>
    </source>
</reference>
<comment type="caution">
    <text evidence="10">The sequence shown here is derived from an EMBL/GenBank/DDBJ whole genome shotgun (WGS) entry which is preliminary data.</text>
</comment>
<feature type="transmembrane region" description="Helical" evidence="7">
    <location>
        <begin position="370"/>
        <end position="388"/>
    </location>
</feature>
<dbReference type="InterPro" id="IPR003838">
    <property type="entry name" value="ABC3_permease_C"/>
</dbReference>
<sequence>MNFSESFQTALFNLLANKLRSFLTMLGVIIGVASVVAMVSLGQGMRAQIVDQISSLGSNILTVIPGKVRQGAGPMGMFMARGGGNVLKYEYFQELRATPFPGIRAVTTEATTSLPVTFARESVFVNVVGTTPELLEIRNFMLLGGRSFSGYDYSYSRKVAILGHTVAQDLFGDPFLAVGASIRVGRRIFTVVGVLEPKTMGGQDLGNQVFIPLTTFRQYLTGGRYLRNIIVQVDEKEHIPLVSQWLSDFFRRKIGDPEQFSILNQQDLLETVESVTGTVTLFLAVIAGISLLVGGIGIMNIMLVSVAERTREIGLRKAIGAKPRDILLQFLLESSLLSLVGGVVGLVLGILAGRTMASFSQFPFVLSPQVMALALSVSLAVGLFFGIYPARRASRLDPITALRYE</sequence>
<comment type="subcellular location">
    <subcellularLocation>
        <location evidence="1">Cell membrane</location>
        <topology evidence="1">Multi-pass membrane protein</topology>
    </subcellularLocation>
</comment>
<keyword evidence="3 7" id="KW-0812">Transmembrane</keyword>
<dbReference type="Pfam" id="PF12704">
    <property type="entry name" value="MacB_PCD"/>
    <property type="match status" value="1"/>
</dbReference>
<evidence type="ECO:0000256" key="4">
    <source>
        <dbReference type="ARBA" id="ARBA00022989"/>
    </source>
</evidence>
<keyword evidence="5 7" id="KW-0472">Membrane</keyword>
<dbReference type="InterPro" id="IPR050250">
    <property type="entry name" value="Macrolide_Exporter_MacB"/>
</dbReference>
<name>A0A7V4DE51_9BACT</name>
<accession>A0A7V4DE51</accession>
<gene>
    <name evidence="10" type="ORF">ENV30_05050</name>
</gene>
<evidence type="ECO:0000256" key="6">
    <source>
        <dbReference type="ARBA" id="ARBA00038076"/>
    </source>
</evidence>
<evidence type="ECO:0000256" key="7">
    <source>
        <dbReference type="SAM" id="Phobius"/>
    </source>
</evidence>
<evidence type="ECO:0000256" key="1">
    <source>
        <dbReference type="ARBA" id="ARBA00004651"/>
    </source>
</evidence>
<feature type="domain" description="ABC3 transporter permease C-terminal" evidence="8">
    <location>
        <begin position="285"/>
        <end position="398"/>
    </location>
</feature>
<dbReference type="GO" id="GO:0022857">
    <property type="term" value="F:transmembrane transporter activity"/>
    <property type="evidence" value="ECO:0007669"/>
    <property type="project" value="TreeGrafter"/>
</dbReference>
<keyword evidence="2" id="KW-1003">Cell membrane</keyword>
<evidence type="ECO:0000256" key="5">
    <source>
        <dbReference type="ARBA" id="ARBA00023136"/>
    </source>
</evidence>
<dbReference type="PANTHER" id="PTHR30572:SF4">
    <property type="entry name" value="ABC TRANSPORTER PERMEASE YTRF"/>
    <property type="match status" value="1"/>
</dbReference>
<dbReference type="EMBL" id="DTFV01000072">
    <property type="protein sequence ID" value="HGI30659.1"/>
    <property type="molecule type" value="Genomic_DNA"/>
</dbReference>
<dbReference type="PANTHER" id="PTHR30572">
    <property type="entry name" value="MEMBRANE COMPONENT OF TRANSPORTER-RELATED"/>
    <property type="match status" value="1"/>
</dbReference>